<keyword evidence="10" id="KW-1185">Reference proteome</keyword>
<evidence type="ECO:0000259" key="8">
    <source>
        <dbReference type="SMART" id="SM00727"/>
    </source>
</evidence>
<dbReference type="EMBL" id="CP115613">
    <property type="protein sequence ID" value="WBW75439.1"/>
    <property type="molecule type" value="Genomic_DNA"/>
</dbReference>
<feature type="repeat" description="TPR" evidence="6">
    <location>
        <begin position="332"/>
        <end position="365"/>
    </location>
</feature>
<dbReference type="FunFam" id="1.10.260.100:FF:000002">
    <property type="entry name" value="Stress-induced-phosphoprotein 1 (Hsp70/Hsp90-organizing)"/>
    <property type="match status" value="1"/>
</dbReference>
<accession>A0AAF0AZV0</accession>
<dbReference type="Gene3D" id="1.10.260.100">
    <property type="match status" value="2"/>
</dbReference>
<dbReference type="InterPro" id="IPR011990">
    <property type="entry name" value="TPR-like_helical_dom_sf"/>
</dbReference>
<dbReference type="InterPro" id="IPR041243">
    <property type="entry name" value="STI1/HOP_DP"/>
</dbReference>
<dbReference type="InterPro" id="IPR013105">
    <property type="entry name" value="TPR_2"/>
</dbReference>
<organism evidence="9 10">
    <name type="scientific">Schizosaccharomyces osmophilus</name>
    <dbReference type="NCBI Taxonomy" id="2545709"/>
    <lineage>
        <taxon>Eukaryota</taxon>
        <taxon>Fungi</taxon>
        <taxon>Dikarya</taxon>
        <taxon>Ascomycota</taxon>
        <taxon>Taphrinomycotina</taxon>
        <taxon>Schizosaccharomycetes</taxon>
        <taxon>Schizosaccharomycetales</taxon>
        <taxon>Schizosaccharomycetaceae</taxon>
        <taxon>Schizosaccharomyces</taxon>
    </lineage>
</organism>
<protein>
    <submittedName>
        <fullName evidence="9">Chaperone activator Sti1</fullName>
    </submittedName>
</protein>
<dbReference type="Pfam" id="PF13424">
    <property type="entry name" value="TPR_12"/>
    <property type="match status" value="1"/>
</dbReference>
<sequence length="584" mass="64513">MAEDLKAKGNTAFAQKDYKTAIDYFTQAIQLDGNNHILYSNRSACFASEKDYKNALEDATKCTNIKHDWAKGWSRKGAALHGLGDLTAAKAAFEEGLKFDSKNAQLLNGLKSVEAAQSSTGGDGGFNPFAKMTSQLNDPKFIQKLASNPETASLLGDAGFMTKLQNIQKNPGSIMSELGDPRMMKVIGMLMGIDVNMKGEEDASTNTNEPASSSEASKSEPAPKEEAKHEPAAQPMEEDKSPEEIEEHASEAALRKKADEAKQVGNENYKKRNFPVAIEHYRKAWDTYKDITYLNNLAAAYYEADELDNCESTCKEAIEQGRDLRADFKLIAKALGRLGTTYQKRGDLANAIDYFQRSLTEHRSPDILTKLKDVEKLKEKIDREAYIDPAKADEARSKGNDLFKAGDFAGAVKEYTEMTKRAPTDPRGFSNRAAAYLKVMAPAECIRDCNQAIQFDPTFAKAYVRKAQALFMLKDYGKCIDACNTAADVDRKEPNTGKNIREIDSQLQKCMNAMASQRQNETEEETMARIQNDPDVLAILQDPAMQAILGQARENPAALMEHMKSPAVKSKIDKLIASGVIRLG</sequence>
<gene>
    <name evidence="9" type="primary">sti1</name>
    <name evidence="9" type="ORF">SOMG_04510</name>
</gene>
<evidence type="ECO:0000256" key="6">
    <source>
        <dbReference type="PROSITE-ProRule" id="PRU00339"/>
    </source>
</evidence>
<evidence type="ECO:0000256" key="4">
    <source>
        <dbReference type="ARBA" id="ARBA00022803"/>
    </source>
</evidence>
<proteinExistence type="predicted"/>
<evidence type="ECO:0000256" key="5">
    <source>
        <dbReference type="ARBA" id="ARBA00064323"/>
    </source>
</evidence>
<feature type="region of interest" description="Disordered" evidence="7">
    <location>
        <begin position="200"/>
        <end position="266"/>
    </location>
</feature>
<evidence type="ECO:0000256" key="2">
    <source>
        <dbReference type="ARBA" id="ARBA00022490"/>
    </source>
</evidence>
<feature type="domain" description="STI1" evidence="8">
    <location>
        <begin position="138"/>
        <end position="177"/>
    </location>
</feature>
<keyword evidence="2" id="KW-0963">Cytoplasm</keyword>
<dbReference type="FunFam" id="1.10.260.100:FF:000004">
    <property type="entry name" value="Putative stress-induced-phosphoprotein 1"/>
    <property type="match status" value="1"/>
</dbReference>
<keyword evidence="4 6" id="KW-0802">TPR repeat</keyword>
<name>A0AAF0AZV0_9SCHI</name>
<evidence type="ECO:0000313" key="10">
    <source>
        <dbReference type="Proteomes" id="UP001212411"/>
    </source>
</evidence>
<evidence type="ECO:0000313" key="9">
    <source>
        <dbReference type="EMBL" id="WBW75439.1"/>
    </source>
</evidence>
<evidence type="ECO:0000256" key="3">
    <source>
        <dbReference type="ARBA" id="ARBA00022737"/>
    </source>
</evidence>
<dbReference type="PANTHER" id="PTHR22904">
    <property type="entry name" value="TPR REPEAT CONTAINING PROTEIN"/>
    <property type="match status" value="1"/>
</dbReference>
<dbReference type="InterPro" id="IPR006636">
    <property type="entry name" value="STI1_HS-bd"/>
</dbReference>
<dbReference type="FunFam" id="1.25.40.10:FF:000010">
    <property type="entry name" value="Stress-induced phosphoprotein 1"/>
    <property type="match status" value="1"/>
</dbReference>
<dbReference type="FunFam" id="1.25.40.10:FF:000020">
    <property type="entry name" value="Stress-induced phosphoprotein 1"/>
    <property type="match status" value="1"/>
</dbReference>
<dbReference type="Proteomes" id="UP001212411">
    <property type="component" value="Chromosome 3"/>
</dbReference>
<dbReference type="AlphaFoldDB" id="A0AAF0AZV0"/>
<dbReference type="SMART" id="SM00727">
    <property type="entry name" value="STI1"/>
    <property type="match status" value="2"/>
</dbReference>
<dbReference type="SUPFAM" id="SSF48452">
    <property type="entry name" value="TPR-like"/>
    <property type="match status" value="3"/>
</dbReference>
<comment type="subcellular location">
    <subcellularLocation>
        <location evidence="1">Cytoplasm</location>
    </subcellularLocation>
</comment>
<dbReference type="InterPro" id="IPR019734">
    <property type="entry name" value="TPR_rpt"/>
</dbReference>
<dbReference type="RefSeq" id="XP_056039682.1">
    <property type="nucleotide sequence ID" value="XM_056183294.1"/>
</dbReference>
<dbReference type="GO" id="GO:0005737">
    <property type="term" value="C:cytoplasm"/>
    <property type="evidence" value="ECO:0007669"/>
    <property type="project" value="UniProtKB-SubCell"/>
</dbReference>
<dbReference type="Pfam" id="PF13181">
    <property type="entry name" value="TPR_8"/>
    <property type="match status" value="1"/>
</dbReference>
<dbReference type="Pfam" id="PF07719">
    <property type="entry name" value="TPR_2"/>
    <property type="match status" value="1"/>
</dbReference>
<evidence type="ECO:0000256" key="7">
    <source>
        <dbReference type="SAM" id="MobiDB-lite"/>
    </source>
</evidence>
<keyword evidence="3" id="KW-0677">Repeat</keyword>
<reference evidence="9 10" key="1">
    <citation type="journal article" date="2023" name="G3 (Bethesda)">
        <title>A high-quality reference genome for the fission yeast Schizosaccharomyces osmophilus.</title>
        <authorList>
            <person name="Jia G.S."/>
            <person name="Zhang W.C."/>
            <person name="Liang Y."/>
            <person name="Liu X.H."/>
            <person name="Rhind N."/>
            <person name="Pidoux A."/>
            <person name="Brysch-Herzberg M."/>
            <person name="Du L.L."/>
        </authorList>
    </citation>
    <scope>NUCLEOTIDE SEQUENCE [LARGE SCALE GENOMIC DNA]</scope>
    <source>
        <strain evidence="9 10">CBS 15793</strain>
    </source>
</reference>
<dbReference type="GO" id="GO:0042030">
    <property type="term" value="F:ATPase inhibitor activity"/>
    <property type="evidence" value="ECO:0007669"/>
    <property type="project" value="UniProtKB-ARBA"/>
</dbReference>
<dbReference type="PROSITE" id="PS50005">
    <property type="entry name" value="TPR"/>
    <property type="match status" value="2"/>
</dbReference>
<dbReference type="Gene3D" id="1.25.40.10">
    <property type="entry name" value="Tetratricopeptide repeat domain"/>
    <property type="match status" value="3"/>
</dbReference>
<evidence type="ECO:0000256" key="1">
    <source>
        <dbReference type="ARBA" id="ARBA00004496"/>
    </source>
</evidence>
<dbReference type="SMART" id="SM00028">
    <property type="entry name" value="TPR"/>
    <property type="match status" value="8"/>
</dbReference>
<dbReference type="GeneID" id="80877983"/>
<dbReference type="Pfam" id="PF17830">
    <property type="entry name" value="STI1-HOP_DP"/>
    <property type="match status" value="2"/>
</dbReference>
<dbReference type="KEGG" id="som:SOMG_04510"/>
<feature type="compositionally biased region" description="Basic and acidic residues" evidence="7">
    <location>
        <begin position="217"/>
        <end position="262"/>
    </location>
</feature>
<dbReference type="GO" id="GO:0051879">
    <property type="term" value="F:Hsp90 protein binding"/>
    <property type="evidence" value="ECO:0007669"/>
    <property type="project" value="TreeGrafter"/>
</dbReference>
<feature type="repeat" description="TPR" evidence="6">
    <location>
        <begin position="2"/>
        <end position="35"/>
    </location>
</feature>
<feature type="domain" description="STI1" evidence="8">
    <location>
        <begin position="523"/>
        <end position="562"/>
    </location>
</feature>
<comment type="subunit">
    <text evidence="5">Part of a larger complex that includes HSP70, HSP90, and immunophilins.</text>
</comment>
<dbReference type="PANTHER" id="PTHR22904:SF523">
    <property type="entry name" value="STRESS-INDUCED-PHOSPHOPROTEIN 1"/>
    <property type="match status" value="1"/>
</dbReference>